<evidence type="ECO:0000313" key="4">
    <source>
        <dbReference type="EMBL" id="KIV82498.1"/>
    </source>
</evidence>
<dbReference type="Proteomes" id="UP000053599">
    <property type="component" value="Unassembled WGS sequence"/>
</dbReference>
<name>A0A0D1Z6P3_9EURO</name>
<dbReference type="InterPro" id="IPR050730">
    <property type="entry name" value="UBX_domain-protein"/>
</dbReference>
<dbReference type="STRING" id="1016849.A0A0D1Z6P3"/>
<evidence type="ECO:0000256" key="1">
    <source>
        <dbReference type="ARBA" id="ARBA00023054"/>
    </source>
</evidence>
<dbReference type="HOGENOM" id="CLU_020031_2_0_1"/>
<feature type="domain" description="UBX" evidence="3">
    <location>
        <begin position="400"/>
        <end position="476"/>
    </location>
</feature>
<dbReference type="Gene3D" id="1.10.8.10">
    <property type="entry name" value="DNA helicase RuvA subunit, C-terminal domain"/>
    <property type="match status" value="1"/>
</dbReference>
<evidence type="ECO:0000259" key="3">
    <source>
        <dbReference type="PROSITE" id="PS50033"/>
    </source>
</evidence>
<dbReference type="Gene3D" id="3.10.20.90">
    <property type="entry name" value="Phosphatidylinositol 3-kinase Catalytic Subunit, Chain A, domain 1"/>
    <property type="match status" value="1"/>
</dbReference>
<dbReference type="AlphaFoldDB" id="A0A0D1Z6P3"/>
<sequence length="511" mass="57220">MSAPDISQLNPSQQEALQTYTSVTDQDPIAAIPLLQRCEWNVQIAIARFFDGEPATDPVAEALSALPAPSSRQTANLQYESLLAATRPSTARPNLEDVVERVDTSPTTETQYRPSFLFSLLFTPINIMYRVFSTVFSPLGFLVPTFVSRLLHRLIYQESRPVRRALPPAENARRFIREFSEEYGESTLPFTESGFNLALDNAKSELKFLLVVLLSPSHDENHTWVQETLLSLQLKSFCDSHENELILWGGNVRDSEAYQVSASLQCTKFPFAALICQTTESGSSAMTVIMRAAGPMTGSELVAKLGTALTAHQAQLGAARAQRAEQQASRSLRQEQDSAYERSLAQDRERARRRREEEEAAARAEREAQEMARVLEERQNKMVQWKQWRAQSLPQEPGSDVKDAIRVSIRMPSGERVVRRFRAEADLEELYALVDCYELIKSVEGSEAAVEEVQEPANYEHEFGFRLVSPMPRTVFDLEKGGSIGERIGRGTNLIVEPVAEDGEDSGGEQE</sequence>
<protein>
    <recommendedName>
        <fullName evidence="3">UBX domain-containing protein</fullName>
    </recommendedName>
</protein>
<dbReference type="GO" id="GO:0036503">
    <property type="term" value="P:ERAD pathway"/>
    <property type="evidence" value="ECO:0007669"/>
    <property type="project" value="TreeGrafter"/>
</dbReference>
<dbReference type="InterPro" id="IPR001012">
    <property type="entry name" value="UBX_dom"/>
</dbReference>
<dbReference type="Pfam" id="PF00789">
    <property type="entry name" value="UBX"/>
    <property type="match status" value="1"/>
</dbReference>
<accession>A0A0D1Z6P3</accession>
<gene>
    <name evidence="4" type="ORF">PV11_04603</name>
</gene>
<dbReference type="InterPro" id="IPR036249">
    <property type="entry name" value="Thioredoxin-like_sf"/>
</dbReference>
<dbReference type="SUPFAM" id="SSF54236">
    <property type="entry name" value="Ubiquitin-like"/>
    <property type="match status" value="1"/>
</dbReference>
<dbReference type="PROSITE" id="PS50033">
    <property type="entry name" value="UBX"/>
    <property type="match status" value="1"/>
</dbReference>
<dbReference type="SMART" id="SM00594">
    <property type="entry name" value="UAS"/>
    <property type="match status" value="1"/>
</dbReference>
<feature type="region of interest" description="Disordered" evidence="2">
    <location>
        <begin position="320"/>
        <end position="357"/>
    </location>
</feature>
<evidence type="ECO:0000313" key="5">
    <source>
        <dbReference type="Proteomes" id="UP000053599"/>
    </source>
</evidence>
<dbReference type="InterPro" id="IPR029071">
    <property type="entry name" value="Ubiquitin-like_domsf"/>
</dbReference>
<evidence type="ECO:0000256" key="2">
    <source>
        <dbReference type="SAM" id="MobiDB-lite"/>
    </source>
</evidence>
<dbReference type="SMART" id="SM00166">
    <property type="entry name" value="UBX"/>
    <property type="match status" value="1"/>
</dbReference>
<dbReference type="PANTHER" id="PTHR23322:SF1">
    <property type="entry name" value="FAS-ASSOCIATED FACTOR 2"/>
    <property type="match status" value="1"/>
</dbReference>
<dbReference type="PANTHER" id="PTHR23322">
    <property type="entry name" value="FAS-ASSOCIATED PROTEIN"/>
    <property type="match status" value="1"/>
</dbReference>
<proteinExistence type="predicted"/>
<feature type="compositionally biased region" description="Low complexity" evidence="2">
    <location>
        <begin position="320"/>
        <end position="331"/>
    </location>
</feature>
<reference evidence="4 5" key="1">
    <citation type="submission" date="2015-01" db="EMBL/GenBank/DDBJ databases">
        <title>The Genome Sequence of Exophiala sideris CBS121828.</title>
        <authorList>
            <consortium name="The Broad Institute Genomics Platform"/>
            <person name="Cuomo C."/>
            <person name="de Hoog S."/>
            <person name="Gorbushina A."/>
            <person name="Stielow B."/>
            <person name="Teixiera M."/>
            <person name="Abouelleil A."/>
            <person name="Chapman S.B."/>
            <person name="Priest M."/>
            <person name="Young S.K."/>
            <person name="Wortman J."/>
            <person name="Nusbaum C."/>
            <person name="Birren B."/>
        </authorList>
    </citation>
    <scope>NUCLEOTIDE SEQUENCE [LARGE SCALE GENOMIC DNA]</scope>
    <source>
        <strain evidence="4 5">CBS 121828</strain>
    </source>
</reference>
<dbReference type="OrthoDB" id="1026733at2759"/>
<dbReference type="InterPro" id="IPR006577">
    <property type="entry name" value="UAS"/>
</dbReference>
<dbReference type="GO" id="GO:0005783">
    <property type="term" value="C:endoplasmic reticulum"/>
    <property type="evidence" value="ECO:0007669"/>
    <property type="project" value="TreeGrafter"/>
</dbReference>
<dbReference type="EMBL" id="KN846952">
    <property type="protein sequence ID" value="KIV82498.1"/>
    <property type="molecule type" value="Genomic_DNA"/>
</dbReference>
<dbReference type="GO" id="GO:0043130">
    <property type="term" value="F:ubiquitin binding"/>
    <property type="evidence" value="ECO:0007669"/>
    <property type="project" value="TreeGrafter"/>
</dbReference>
<keyword evidence="1" id="KW-0175">Coiled coil</keyword>
<organism evidence="4 5">
    <name type="scientific">Exophiala sideris</name>
    <dbReference type="NCBI Taxonomy" id="1016849"/>
    <lineage>
        <taxon>Eukaryota</taxon>
        <taxon>Fungi</taxon>
        <taxon>Dikarya</taxon>
        <taxon>Ascomycota</taxon>
        <taxon>Pezizomycotina</taxon>
        <taxon>Eurotiomycetes</taxon>
        <taxon>Chaetothyriomycetidae</taxon>
        <taxon>Chaetothyriales</taxon>
        <taxon>Herpotrichiellaceae</taxon>
        <taxon>Exophiala</taxon>
    </lineage>
</organism>
<dbReference type="InterPro" id="IPR009060">
    <property type="entry name" value="UBA-like_sf"/>
</dbReference>
<dbReference type="Gene3D" id="3.40.30.10">
    <property type="entry name" value="Glutaredoxin"/>
    <property type="match status" value="1"/>
</dbReference>
<dbReference type="CDD" id="cd14273">
    <property type="entry name" value="UBA_TAP-C_like"/>
    <property type="match status" value="1"/>
</dbReference>
<dbReference type="CDD" id="cd01767">
    <property type="entry name" value="UBX"/>
    <property type="match status" value="1"/>
</dbReference>
<dbReference type="SUPFAM" id="SSF52833">
    <property type="entry name" value="Thioredoxin-like"/>
    <property type="match status" value="1"/>
</dbReference>
<feature type="compositionally biased region" description="Basic and acidic residues" evidence="2">
    <location>
        <begin position="332"/>
        <end position="357"/>
    </location>
</feature>
<dbReference type="SUPFAM" id="SSF46934">
    <property type="entry name" value="UBA-like"/>
    <property type="match status" value="1"/>
</dbReference>
<dbReference type="Pfam" id="PF14555">
    <property type="entry name" value="UBA_4"/>
    <property type="match status" value="1"/>
</dbReference>